<gene>
    <name evidence="2" type="ORF">GCK32_013661</name>
</gene>
<keyword evidence="3" id="KW-1185">Reference proteome</keyword>
<keyword evidence="1" id="KW-0472">Membrane</keyword>
<dbReference type="GO" id="GO:0006644">
    <property type="term" value="P:phospholipid metabolic process"/>
    <property type="evidence" value="ECO:0007669"/>
    <property type="project" value="TreeGrafter"/>
</dbReference>
<protein>
    <submittedName>
        <fullName evidence="2">Uncharacterized protein</fullName>
    </submittedName>
</protein>
<dbReference type="InterPro" id="IPR015422">
    <property type="entry name" value="PyrdxlP-dep_Trfase_small"/>
</dbReference>
<evidence type="ECO:0000256" key="1">
    <source>
        <dbReference type="SAM" id="Phobius"/>
    </source>
</evidence>
<name>A0AAN8FLK3_TRICO</name>
<dbReference type="InterPro" id="IPR038885">
    <property type="entry name" value="PLB1"/>
</dbReference>
<reference evidence="2 3" key="1">
    <citation type="submission" date="2019-10" db="EMBL/GenBank/DDBJ databases">
        <title>Assembly and Annotation for the nematode Trichostrongylus colubriformis.</title>
        <authorList>
            <person name="Martin J."/>
        </authorList>
    </citation>
    <scope>NUCLEOTIDE SEQUENCE [LARGE SCALE GENOMIC DNA]</scope>
    <source>
        <strain evidence="2">G859</strain>
        <tissue evidence="2">Whole worm</tissue>
    </source>
</reference>
<accession>A0AAN8FLK3</accession>
<proteinExistence type="predicted"/>
<dbReference type="AlphaFoldDB" id="A0AAN8FLK3"/>
<comment type="caution">
    <text evidence="2">The sequence shown here is derived from an EMBL/GenBank/DDBJ whole genome shotgun (WGS) entry which is preliminary data.</text>
</comment>
<dbReference type="InterPro" id="IPR015421">
    <property type="entry name" value="PyrdxlP-dep_Trfase_major"/>
</dbReference>
<evidence type="ECO:0000313" key="3">
    <source>
        <dbReference type="Proteomes" id="UP001331761"/>
    </source>
</evidence>
<dbReference type="Gene3D" id="3.90.1150.10">
    <property type="entry name" value="Aspartate Aminotransferase, domain 1"/>
    <property type="match status" value="1"/>
</dbReference>
<evidence type="ECO:0000313" key="2">
    <source>
        <dbReference type="EMBL" id="KAK5972718.1"/>
    </source>
</evidence>
<dbReference type="EMBL" id="WIXE01016369">
    <property type="protein sequence ID" value="KAK5972718.1"/>
    <property type="molecule type" value="Genomic_DNA"/>
</dbReference>
<dbReference type="PANTHER" id="PTHR21325">
    <property type="entry name" value="PHOSPHOLIPASE B, PLB1"/>
    <property type="match status" value="1"/>
</dbReference>
<keyword evidence="1" id="KW-1133">Transmembrane helix</keyword>
<dbReference type="InterPro" id="IPR015424">
    <property type="entry name" value="PyrdxlP-dep_Trfase"/>
</dbReference>
<feature type="non-terminal residue" evidence="2">
    <location>
        <position position="279"/>
    </location>
</feature>
<sequence length="279" mass="30598">MYHHTAPISSVYALRSALAVIAKEGVDESVHRHKENAKFLYATLKEHGLECFVEKEKWRLPCLTTVKIPEGVDWKGVIEEMRNQGTENVPEGQAIQDDVRSLLVPKFWLLIIAGPTVLAIALLAVVFTAFALPPVDLKARAPLPDLGAHQWSCDPAVMAKSKEVPKSVHSVRFADIKMIAALGDSLSAGNGANAYGPLAVLKEYRGLAFPIGGDMTLEEHITIPNVLKKFNPNLFGYSTGVGKWNSWEVSKLNMAVPGSEAKDMPVQAQRLVDTMRKHP</sequence>
<dbReference type="Proteomes" id="UP001331761">
    <property type="component" value="Unassembled WGS sequence"/>
</dbReference>
<dbReference type="PANTHER" id="PTHR21325:SF31">
    <property type="entry name" value="GH22081P-RELATED"/>
    <property type="match status" value="1"/>
</dbReference>
<organism evidence="2 3">
    <name type="scientific">Trichostrongylus colubriformis</name>
    <name type="common">Black scour worm</name>
    <dbReference type="NCBI Taxonomy" id="6319"/>
    <lineage>
        <taxon>Eukaryota</taxon>
        <taxon>Metazoa</taxon>
        <taxon>Ecdysozoa</taxon>
        <taxon>Nematoda</taxon>
        <taxon>Chromadorea</taxon>
        <taxon>Rhabditida</taxon>
        <taxon>Rhabditina</taxon>
        <taxon>Rhabditomorpha</taxon>
        <taxon>Strongyloidea</taxon>
        <taxon>Trichostrongylidae</taxon>
        <taxon>Trichostrongylus</taxon>
    </lineage>
</organism>
<dbReference type="SUPFAM" id="SSF53383">
    <property type="entry name" value="PLP-dependent transferases"/>
    <property type="match status" value="1"/>
</dbReference>
<dbReference type="Gene3D" id="3.40.640.10">
    <property type="entry name" value="Type I PLP-dependent aspartate aminotransferase-like (Major domain)"/>
    <property type="match status" value="1"/>
</dbReference>
<keyword evidence="1" id="KW-0812">Transmembrane</keyword>
<dbReference type="GO" id="GO:0004620">
    <property type="term" value="F:phospholipase activity"/>
    <property type="evidence" value="ECO:0007669"/>
    <property type="project" value="InterPro"/>
</dbReference>
<feature type="transmembrane region" description="Helical" evidence="1">
    <location>
        <begin position="107"/>
        <end position="132"/>
    </location>
</feature>